<dbReference type="Pfam" id="PF00633">
    <property type="entry name" value="HHH"/>
    <property type="match status" value="1"/>
</dbReference>
<feature type="binding site" evidence="12">
    <location>
        <position position="195"/>
    </location>
    <ligand>
        <name>[4Fe-4S] cluster</name>
        <dbReference type="ChEBI" id="CHEBI:49883"/>
    </ligand>
</feature>
<evidence type="ECO:0000256" key="10">
    <source>
        <dbReference type="ARBA" id="ARBA00023239"/>
    </source>
</evidence>
<dbReference type="SMART" id="SM00478">
    <property type="entry name" value="ENDO3c"/>
    <property type="match status" value="1"/>
</dbReference>
<dbReference type="InterPro" id="IPR000445">
    <property type="entry name" value="HhH_motif"/>
</dbReference>
<dbReference type="InterPro" id="IPR005759">
    <property type="entry name" value="Nth"/>
</dbReference>
<proteinExistence type="inferred from homology"/>
<dbReference type="GO" id="GO:0046872">
    <property type="term" value="F:metal ion binding"/>
    <property type="evidence" value="ECO:0007669"/>
    <property type="project" value="UniProtKB-KW"/>
</dbReference>
<comment type="function">
    <text evidence="12">DNA repair enzyme that has both DNA N-glycosylase activity and AP-lyase activity. The DNA N-glycosylase activity releases various damaged pyrimidines from DNA by cleaving the N-glycosidic bond, leaving an AP (apurinic/apyrimidinic) site. The AP-lyase activity cleaves the phosphodiester bond 3' to the AP site by a beta-elimination, leaving a 3'-terminal unsaturated sugar and a product with a terminal 5'-phosphate.</text>
</comment>
<keyword evidence="3 12" id="KW-0479">Metal-binding</keyword>
<dbReference type="SMART" id="SM00525">
    <property type="entry name" value="FES"/>
    <property type="match status" value="1"/>
</dbReference>
<dbReference type="InterPro" id="IPR023170">
    <property type="entry name" value="HhH_base_excis_C"/>
</dbReference>
<organism evidence="14 15">
    <name type="scientific">Anaerococcus tetradius ATCC 35098</name>
    <dbReference type="NCBI Taxonomy" id="525255"/>
    <lineage>
        <taxon>Bacteria</taxon>
        <taxon>Bacillati</taxon>
        <taxon>Bacillota</taxon>
        <taxon>Tissierellia</taxon>
        <taxon>Tissierellales</taxon>
        <taxon>Peptoniphilaceae</taxon>
        <taxon>Anaerococcus</taxon>
    </lineage>
</organism>
<evidence type="ECO:0000256" key="7">
    <source>
        <dbReference type="ARBA" id="ARBA00023014"/>
    </source>
</evidence>
<evidence type="ECO:0000256" key="4">
    <source>
        <dbReference type="ARBA" id="ARBA00022763"/>
    </source>
</evidence>
<dbReference type="InterPro" id="IPR003265">
    <property type="entry name" value="HhH-GPD_domain"/>
</dbReference>
<evidence type="ECO:0000313" key="14">
    <source>
        <dbReference type="EMBL" id="EEI83466.1"/>
    </source>
</evidence>
<dbReference type="GO" id="GO:0140078">
    <property type="term" value="F:class I DNA-(apurinic or apyrimidinic site) endonuclease activity"/>
    <property type="evidence" value="ECO:0007669"/>
    <property type="project" value="UniProtKB-EC"/>
</dbReference>
<dbReference type="HAMAP" id="MF_00942">
    <property type="entry name" value="Nth"/>
    <property type="match status" value="1"/>
</dbReference>
<keyword evidence="8 12" id="KW-0238">DNA-binding</keyword>
<evidence type="ECO:0000256" key="2">
    <source>
        <dbReference type="ARBA" id="ARBA00022485"/>
    </source>
</evidence>
<dbReference type="Gene3D" id="1.10.340.30">
    <property type="entry name" value="Hypothetical protein, domain 2"/>
    <property type="match status" value="1"/>
</dbReference>
<dbReference type="PROSITE" id="PS00764">
    <property type="entry name" value="ENDONUCLEASE_III_1"/>
    <property type="match status" value="1"/>
</dbReference>
<keyword evidence="10 12" id="KW-0456">Lyase</keyword>
<dbReference type="SUPFAM" id="SSF48150">
    <property type="entry name" value="DNA-glycosylase"/>
    <property type="match status" value="1"/>
</dbReference>
<dbReference type="InterPro" id="IPR003651">
    <property type="entry name" value="Endonuclease3_FeS-loop_motif"/>
</dbReference>
<dbReference type="GO" id="GO:0051539">
    <property type="term" value="F:4 iron, 4 sulfur cluster binding"/>
    <property type="evidence" value="ECO:0007669"/>
    <property type="project" value="UniProtKB-UniRule"/>
</dbReference>
<dbReference type="FunFam" id="1.10.340.30:FF:000001">
    <property type="entry name" value="Endonuclease III"/>
    <property type="match status" value="1"/>
</dbReference>
<sequence length="203" mass="23230">MEILDKMYPDVDYSMLKFTTPFELLVATILSAQSTDVRVNKVTSVMFKDMNTPEQFAKADIKTIENYIKTVGIYKNKAKNISATSKILYKDYNSKVPKDIKELMKLPGVGRKTANVVASNAFNIPAIAVDTHVFRVSNRLGLACANNVEKTEEQLMANIDKNRWRKTHHQLITHGRALCKARNPLCEECDLNVLCEYYRREYD</sequence>
<dbReference type="PANTHER" id="PTHR10359">
    <property type="entry name" value="A/G-SPECIFIC ADENINE GLYCOSYLASE/ENDONUCLEASE III"/>
    <property type="match status" value="1"/>
</dbReference>
<comment type="catalytic activity">
    <reaction evidence="12">
        <text>2'-deoxyribonucleotide-(2'-deoxyribose 5'-phosphate)-2'-deoxyribonucleotide-DNA = a 3'-end 2'-deoxyribonucleotide-(2,3-dehydro-2,3-deoxyribose 5'-phosphate)-DNA + a 5'-end 5'-phospho-2'-deoxyribonucleoside-DNA + H(+)</text>
        <dbReference type="Rhea" id="RHEA:66592"/>
        <dbReference type="Rhea" id="RHEA-COMP:13180"/>
        <dbReference type="Rhea" id="RHEA-COMP:16897"/>
        <dbReference type="Rhea" id="RHEA-COMP:17067"/>
        <dbReference type="ChEBI" id="CHEBI:15378"/>
        <dbReference type="ChEBI" id="CHEBI:136412"/>
        <dbReference type="ChEBI" id="CHEBI:157695"/>
        <dbReference type="ChEBI" id="CHEBI:167181"/>
        <dbReference type="EC" id="4.2.99.18"/>
    </reaction>
</comment>
<accession>C2CG61</accession>
<dbReference type="InterPro" id="IPR004036">
    <property type="entry name" value="Endonuclease-III-like_CS2"/>
</dbReference>
<evidence type="ECO:0000256" key="11">
    <source>
        <dbReference type="ARBA" id="ARBA00023295"/>
    </source>
</evidence>
<evidence type="ECO:0000256" key="3">
    <source>
        <dbReference type="ARBA" id="ARBA00022723"/>
    </source>
</evidence>
<comment type="cofactor">
    <cofactor evidence="12">
        <name>[4Fe-4S] cluster</name>
        <dbReference type="ChEBI" id="CHEBI:49883"/>
    </cofactor>
    <text evidence="12">Binds 1 [4Fe-4S] cluster.</text>
</comment>
<feature type="domain" description="HhH-GPD" evidence="13">
    <location>
        <begin position="30"/>
        <end position="177"/>
    </location>
</feature>
<dbReference type="PIRSF" id="PIRSF001435">
    <property type="entry name" value="Nth"/>
    <property type="match status" value="1"/>
</dbReference>
<dbReference type="EMBL" id="ACGC01000015">
    <property type="protein sequence ID" value="EEI83466.1"/>
    <property type="molecule type" value="Genomic_DNA"/>
</dbReference>
<keyword evidence="6 12" id="KW-0408">Iron</keyword>
<dbReference type="eggNOG" id="COG0177">
    <property type="taxonomic scope" value="Bacteria"/>
</dbReference>
<protein>
    <recommendedName>
        <fullName evidence="12">Endonuclease III</fullName>
        <ecNumber evidence="12">4.2.99.18</ecNumber>
    </recommendedName>
    <alternativeName>
        <fullName evidence="12">DNA-(apurinic or apyrimidinic site) lyase</fullName>
    </alternativeName>
</protein>
<evidence type="ECO:0000256" key="6">
    <source>
        <dbReference type="ARBA" id="ARBA00023004"/>
    </source>
</evidence>
<feature type="binding site" evidence="12">
    <location>
        <position position="179"/>
    </location>
    <ligand>
        <name>[4Fe-4S] cluster</name>
        <dbReference type="ChEBI" id="CHEBI:49883"/>
    </ligand>
</feature>
<evidence type="ECO:0000256" key="5">
    <source>
        <dbReference type="ARBA" id="ARBA00022801"/>
    </source>
</evidence>
<dbReference type="InterPro" id="IPR011257">
    <property type="entry name" value="DNA_glycosylase"/>
</dbReference>
<dbReference type="InterPro" id="IPR004035">
    <property type="entry name" value="Endouclease-III_FeS-bd_BS"/>
</dbReference>
<keyword evidence="2 12" id="KW-0004">4Fe-4S</keyword>
<evidence type="ECO:0000256" key="9">
    <source>
        <dbReference type="ARBA" id="ARBA00023204"/>
    </source>
</evidence>
<comment type="similarity">
    <text evidence="1 12">Belongs to the Nth/MutY family.</text>
</comment>
<dbReference type="PROSITE" id="PS01155">
    <property type="entry name" value="ENDONUCLEASE_III_2"/>
    <property type="match status" value="1"/>
</dbReference>
<gene>
    <name evidence="12 14" type="primary">nth</name>
    <name evidence="14" type="ORF">HMPREF0077_0471</name>
</gene>
<dbReference type="Proteomes" id="UP000003744">
    <property type="component" value="Unassembled WGS sequence"/>
</dbReference>
<dbReference type="GO" id="GO:0019104">
    <property type="term" value="F:DNA N-glycosylase activity"/>
    <property type="evidence" value="ECO:0007669"/>
    <property type="project" value="UniProtKB-UniRule"/>
</dbReference>
<reference evidence="14 15" key="1">
    <citation type="submission" date="2009-01" db="EMBL/GenBank/DDBJ databases">
        <authorList>
            <person name="Qin X."/>
            <person name="Bachman B."/>
            <person name="Battles P."/>
            <person name="Bell A."/>
            <person name="Bess C."/>
            <person name="Bickham C."/>
            <person name="Chaboub L."/>
            <person name="Chen D."/>
            <person name="Coyle M."/>
            <person name="Deiros D.R."/>
            <person name="Dinh H."/>
            <person name="Forbes L."/>
            <person name="Fowler G."/>
            <person name="Francisco L."/>
            <person name="Fu Q."/>
            <person name="Gubbala S."/>
            <person name="Hale W."/>
            <person name="Han Y."/>
            <person name="Hemphill L."/>
            <person name="Highlander S.K."/>
            <person name="Hirani K."/>
            <person name="Hogues M."/>
            <person name="Jackson L."/>
            <person name="Jakkamsetti A."/>
            <person name="Javaid M."/>
            <person name="Jiang H."/>
            <person name="Korchina V."/>
            <person name="Kovar C."/>
            <person name="Lara F."/>
            <person name="Lee S."/>
            <person name="Mata R."/>
            <person name="Mathew T."/>
            <person name="Moen C."/>
            <person name="Morales K."/>
            <person name="Munidasa M."/>
            <person name="Nazareth L."/>
            <person name="Ngo R."/>
            <person name="Nguyen L."/>
            <person name="Okwuonu G."/>
            <person name="Ongeri F."/>
            <person name="Patil S."/>
            <person name="Petrosino J."/>
            <person name="Pham C."/>
            <person name="Pham P."/>
            <person name="Pu L.-L."/>
            <person name="Puazo M."/>
            <person name="Raj R."/>
            <person name="Reid J."/>
            <person name="Rouhana J."/>
            <person name="Saada N."/>
            <person name="Shang Y."/>
            <person name="Simmons D."/>
            <person name="Thornton R."/>
            <person name="Warren J."/>
            <person name="Weissenberger G."/>
            <person name="Zhang J."/>
            <person name="Zhang L."/>
            <person name="Zhou C."/>
            <person name="Zhu D."/>
            <person name="Muzny D."/>
            <person name="Worley K."/>
            <person name="Gibbs R."/>
        </authorList>
    </citation>
    <scope>NUCLEOTIDE SEQUENCE [LARGE SCALE GENOMIC DNA]</scope>
    <source>
        <strain evidence="14 15">ATCC 35098</strain>
    </source>
</reference>
<name>C2CG61_9FIRM</name>
<dbReference type="GO" id="GO:0003677">
    <property type="term" value="F:DNA binding"/>
    <property type="evidence" value="ECO:0007669"/>
    <property type="project" value="UniProtKB-UniRule"/>
</dbReference>
<keyword evidence="9 12" id="KW-0234">DNA repair</keyword>
<evidence type="ECO:0000256" key="12">
    <source>
        <dbReference type="HAMAP-Rule" id="MF_00942"/>
    </source>
</evidence>
<keyword evidence="7 12" id="KW-0411">Iron-sulfur</keyword>
<dbReference type="CDD" id="cd00056">
    <property type="entry name" value="ENDO3c"/>
    <property type="match status" value="1"/>
</dbReference>
<keyword evidence="4 12" id="KW-0227">DNA damage</keyword>
<dbReference type="NCBIfam" id="TIGR01083">
    <property type="entry name" value="nth"/>
    <property type="match status" value="1"/>
</dbReference>
<dbReference type="GO" id="GO:0006285">
    <property type="term" value="P:base-excision repair, AP site formation"/>
    <property type="evidence" value="ECO:0007669"/>
    <property type="project" value="TreeGrafter"/>
</dbReference>
<dbReference type="AlphaFoldDB" id="C2CG61"/>
<keyword evidence="11 12" id="KW-0326">Glycosidase</keyword>
<evidence type="ECO:0000256" key="8">
    <source>
        <dbReference type="ARBA" id="ARBA00023125"/>
    </source>
</evidence>
<evidence type="ECO:0000259" key="13">
    <source>
        <dbReference type="SMART" id="SM00478"/>
    </source>
</evidence>
<keyword evidence="14" id="KW-0255">Endonuclease</keyword>
<dbReference type="FunFam" id="1.10.1670.10:FF:000001">
    <property type="entry name" value="Endonuclease III"/>
    <property type="match status" value="1"/>
</dbReference>
<dbReference type="Gene3D" id="1.10.1670.10">
    <property type="entry name" value="Helix-hairpin-Helix base-excision DNA repair enzymes (C-terminal)"/>
    <property type="match status" value="1"/>
</dbReference>
<comment type="caution">
    <text evidence="14">The sequence shown here is derived from an EMBL/GenBank/DDBJ whole genome shotgun (WGS) entry which is preliminary data.</text>
</comment>
<dbReference type="PANTHER" id="PTHR10359:SF18">
    <property type="entry name" value="ENDONUCLEASE III"/>
    <property type="match status" value="1"/>
</dbReference>
<dbReference type="HOGENOM" id="CLU_012862_3_3_9"/>
<dbReference type="Pfam" id="PF00730">
    <property type="entry name" value="HhH-GPD"/>
    <property type="match status" value="1"/>
</dbReference>
<feature type="binding site" evidence="12">
    <location>
        <position position="189"/>
    </location>
    <ligand>
        <name>[4Fe-4S] cluster</name>
        <dbReference type="ChEBI" id="CHEBI:49883"/>
    </ligand>
</feature>
<evidence type="ECO:0000256" key="1">
    <source>
        <dbReference type="ARBA" id="ARBA00008343"/>
    </source>
</evidence>
<keyword evidence="5 12" id="KW-0378">Hydrolase</keyword>
<evidence type="ECO:0000313" key="15">
    <source>
        <dbReference type="Proteomes" id="UP000003744"/>
    </source>
</evidence>
<keyword evidence="14" id="KW-0540">Nuclease</keyword>
<feature type="binding site" evidence="12">
    <location>
        <position position="186"/>
    </location>
    <ligand>
        <name>[4Fe-4S] cluster</name>
        <dbReference type="ChEBI" id="CHEBI:49883"/>
    </ligand>
</feature>
<dbReference type="EC" id="4.2.99.18" evidence="12"/>